<dbReference type="InterPro" id="IPR011009">
    <property type="entry name" value="Kinase-like_dom_sf"/>
</dbReference>
<keyword evidence="10" id="KW-1185">Reference proteome</keyword>
<dbReference type="PANTHER" id="PTHR43289">
    <property type="entry name" value="MITOGEN-ACTIVATED PROTEIN KINASE KINASE KINASE 20-RELATED"/>
    <property type="match status" value="1"/>
</dbReference>
<keyword evidence="6" id="KW-0067">ATP-binding</keyword>
<dbReference type="PROSITE" id="PS50011">
    <property type="entry name" value="PROTEIN_KINASE_DOM"/>
    <property type="match status" value="1"/>
</dbReference>
<evidence type="ECO:0000259" key="8">
    <source>
        <dbReference type="PROSITE" id="PS50011"/>
    </source>
</evidence>
<evidence type="ECO:0000256" key="3">
    <source>
        <dbReference type="ARBA" id="ARBA00022679"/>
    </source>
</evidence>
<dbReference type="SUPFAM" id="SSF49265">
    <property type="entry name" value="Fibronectin type III"/>
    <property type="match status" value="1"/>
</dbReference>
<feature type="domain" description="Protein kinase" evidence="8">
    <location>
        <begin position="1"/>
        <end position="244"/>
    </location>
</feature>
<protein>
    <recommendedName>
        <fullName evidence="1">non-specific serine/threonine protein kinase</fullName>
        <ecNumber evidence="1">2.7.11.1</ecNumber>
    </recommendedName>
</protein>
<dbReference type="PANTHER" id="PTHR43289:SF6">
    <property type="entry name" value="SERINE_THREONINE-PROTEIN KINASE NEKL-3"/>
    <property type="match status" value="1"/>
</dbReference>
<keyword evidence="4" id="KW-0547">Nucleotide-binding</keyword>
<dbReference type="SMART" id="SM00220">
    <property type="entry name" value="S_TKc"/>
    <property type="match status" value="1"/>
</dbReference>
<gene>
    <name evidence="9" type="ORF">QP939_26230</name>
</gene>
<keyword evidence="7" id="KW-0812">Transmembrane</keyword>
<evidence type="ECO:0000256" key="4">
    <source>
        <dbReference type="ARBA" id="ARBA00022741"/>
    </source>
</evidence>
<feature type="transmembrane region" description="Helical" evidence="7">
    <location>
        <begin position="345"/>
        <end position="367"/>
    </location>
</feature>
<keyword evidence="7" id="KW-0472">Membrane</keyword>
<proteinExistence type="predicted"/>
<dbReference type="Pfam" id="PF00069">
    <property type="entry name" value="Pkinase"/>
    <property type="match status" value="1"/>
</dbReference>
<dbReference type="RefSeq" id="WP_285459544.1">
    <property type="nucleotide sequence ID" value="NZ_CP127173.1"/>
</dbReference>
<dbReference type="InterPro" id="IPR000719">
    <property type="entry name" value="Prot_kinase_dom"/>
</dbReference>
<reference evidence="9 10" key="1">
    <citation type="submission" date="2023-06" db="EMBL/GenBank/DDBJ databases">
        <authorList>
            <person name="Oyuntsetseg B."/>
            <person name="Kim S.B."/>
        </authorList>
    </citation>
    <scope>NUCLEOTIDE SEQUENCE [LARGE SCALE GENOMIC DNA]</scope>
    <source>
        <strain evidence="9 10">2-2</strain>
    </source>
</reference>
<dbReference type="Gene3D" id="1.10.510.10">
    <property type="entry name" value="Transferase(Phosphotransferase) domain 1"/>
    <property type="match status" value="1"/>
</dbReference>
<organism evidence="9 10">
    <name type="scientific">Amycolatopsis nalaikhensis</name>
    <dbReference type="NCBI Taxonomy" id="715472"/>
    <lineage>
        <taxon>Bacteria</taxon>
        <taxon>Bacillati</taxon>
        <taxon>Actinomycetota</taxon>
        <taxon>Actinomycetes</taxon>
        <taxon>Pseudonocardiales</taxon>
        <taxon>Pseudonocardiaceae</taxon>
        <taxon>Amycolatopsis</taxon>
    </lineage>
</organism>
<name>A0ABY8Y2J0_9PSEU</name>
<keyword evidence="7" id="KW-1133">Transmembrane helix</keyword>
<evidence type="ECO:0000256" key="7">
    <source>
        <dbReference type="SAM" id="Phobius"/>
    </source>
</evidence>
<keyword evidence="5 9" id="KW-0418">Kinase</keyword>
<accession>A0ABY8Y2J0</accession>
<keyword evidence="2 9" id="KW-0723">Serine/threonine-protein kinase</keyword>
<evidence type="ECO:0000256" key="5">
    <source>
        <dbReference type="ARBA" id="ARBA00022777"/>
    </source>
</evidence>
<evidence type="ECO:0000256" key="2">
    <source>
        <dbReference type="ARBA" id="ARBA00022527"/>
    </source>
</evidence>
<dbReference type="EMBL" id="CP127173">
    <property type="protein sequence ID" value="WIV61856.1"/>
    <property type="molecule type" value="Genomic_DNA"/>
</dbReference>
<evidence type="ECO:0000313" key="9">
    <source>
        <dbReference type="EMBL" id="WIV61856.1"/>
    </source>
</evidence>
<evidence type="ECO:0000313" key="10">
    <source>
        <dbReference type="Proteomes" id="UP001227101"/>
    </source>
</evidence>
<evidence type="ECO:0000256" key="6">
    <source>
        <dbReference type="ARBA" id="ARBA00022840"/>
    </source>
</evidence>
<dbReference type="GO" id="GO:0004674">
    <property type="term" value="F:protein serine/threonine kinase activity"/>
    <property type="evidence" value="ECO:0007669"/>
    <property type="project" value="UniProtKB-KW"/>
</dbReference>
<dbReference type="SUPFAM" id="SSF56112">
    <property type="entry name" value="Protein kinase-like (PK-like)"/>
    <property type="match status" value="1"/>
</dbReference>
<sequence>MTGTTAGDTYPGGSSRVPFAYRPLPSKFDKRTKAAFEREQAALRHVPSVLAIDAVETRLDGSQVLRREQCPQSLAGLVAQGGPLSAADAVVLGRTLATALAGMHAAGVVHGGVSPHNVLFRASGEPVLADGGLVLRHTFPRDPLHAIEFRAPEAARTEVLDEANDLCGLGAVVHFALTGSSPHPGKLGERQGERVLRVLREPVPAIHREDVPVALSTTIGRLLAADPAHRLTDAADVARRLATVGSVPPGFDDFASGPASAAMPGGGYGMVAPVSGLASAPPAPAGPPRVPTEYATPPSPVVAALPPSAAASPRAPQIPAPARVPVASFDFRGGKPGKGRSRRKILVAGGATLATAAVVGGLIVVLGNGSVEMAQPPETQPAAPPPSSPVAAPATALELLPPRDSSDSVELTWRSSAPMDYAVVVAAEGDQARVFPAGRQLSLTVPVEPGRRYCFLVRAATARGVYESLPKAIRGATCTR</sequence>
<keyword evidence="3" id="KW-0808">Transferase</keyword>
<evidence type="ECO:0000256" key="1">
    <source>
        <dbReference type="ARBA" id="ARBA00012513"/>
    </source>
</evidence>
<dbReference type="Proteomes" id="UP001227101">
    <property type="component" value="Chromosome"/>
</dbReference>
<dbReference type="InterPro" id="IPR036116">
    <property type="entry name" value="FN3_sf"/>
</dbReference>
<dbReference type="EC" id="2.7.11.1" evidence="1"/>